<dbReference type="EMBL" id="BAAAHQ010000025">
    <property type="protein sequence ID" value="GAA0939935.1"/>
    <property type="molecule type" value="Genomic_DNA"/>
</dbReference>
<feature type="transmembrane region" description="Helical" evidence="1">
    <location>
        <begin position="223"/>
        <end position="244"/>
    </location>
</feature>
<feature type="transmembrane region" description="Helical" evidence="1">
    <location>
        <begin position="94"/>
        <end position="115"/>
    </location>
</feature>
<gene>
    <name evidence="2" type="ORF">GCM10009560_51010</name>
</gene>
<evidence type="ECO:0008006" key="4">
    <source>
        <dbReference type="Google" id="ProtNLM"/>
    </source>
</evidence>
<keyword evidence="1" id="KW-0812">Transmembrane</keyword>
<evidence type="ECO:0000313" key="2">
    <source>
        <dbReference type="EMBL" id="GAA0939935.1"/>
    </source>
</evidence>
<comment type="caution">
    <text evidence="2">The sequence shown here is derived from an EMBL/GenBank/DDBJ whole genome shotgun (WGS) entry which is preliminary data.</text>
</comment>
<accession>A0ABP4AT95</accession>
<organism evidence="2 3">
    <name type="scientific">Nonomuraea longicatena</name>
    <dbReference type="NCBI Taxonomy" id="83682"/>
    <lineage>
        <taxon>Bacteria</taxon>
        <taxon>Bacillati</taxon>
        <taxon>Actinomycetota</taxon>
        <taxon>Actinomycetes</taxon>
        <taxon>Streptosporangiales</taxon>
        <taxon>Streptosporangiaceae</taxon>
        <taxon>Nonomuraea</taxon>
    </lineage>
</organism>
<feature type="transmembrane region" description="Helical" evidence="1">
    <location>
        <begin position="122"/>
        <end position="146"/>
    </location>
</feature>
<keyword evidence="1" id="KW-0472">Membrane</keyword>
<feature type="transmembrane region" description="Helical" evidence="1">
    <location>
        <begin position="192"/>
        <end position="217"/>
    </location>
</feature>
<sequence length="257" mass="26467">MSPATALARALLALYPPTWRDRYAEEVTDLITSRPVRPRTLLTLATGAADAWIHHRHPLTLTRAALLALAAVVLAALWNPAIDERLTQPADPALLTTATTLFIAAAAQAVLPLLTTRRLTRAAVLLALPAGAAALYSTLALTGALTEYGHAGGPVAHATLGGLLAPLLITLALPLTTTAAGHDHSGATPRTAATCLAVAAILNTIAWLPVLAVLSAALPRTPWTAFAAAALSIGMSALAATTALTRTRTTRPRLAAL</sequence>
<protein>
    <recommendedName>
        <fullName evidence="4">Integral membrane protein</fullName>
    </recommendedName>
</protein>
<proteinExistence type="predicted"/>
<feature type="transmembrane region" description="Helical" evidence="1">
    <location>
        <begin position="158"/>
        <end position="180"/>
    </location>
</feature>
<evidence type="ECO:0000256" key="1">
    <source>
        <dbReference type="SAM" id="Phobius"/>
    </source>
</evidence>
<feature type="transmembrane region" description="Helical" evidence="1">
    <location>
        <begin position="65"/>
        <end position="82"/>
    </location>
</feature>
<dbReference type="RefSeq" id="WP_343952543.1">
    <property type="nucleotide sequence ID" value="NZ_BAAAHQ010000025.1"/>
</dbReference>
<dbReference type="Proteomes" id="UP001501578">
    <property type="component" value="Unassembled WGS sequence"/>
</dbReference>
<name>A0ABP4AT95_9ACTN</name>
<evidence type="ECO:0000313" key="3">
    <source>
        <dbReference type="Proteomes" id="UP001501578"/>
    </source>
</evidence>
<keyword evidence="3" id="KW-1185">Reference proteome</keyword>
<keyword evidence="1" id="KW-1133">Transmembrane helix</keyword>
<reference evidence="3" key="1">
    <citation type="journal article" date="2019" name="Int. J. Syst. Evol. Microbiol.">
        <title>The Global Catalogue of Microorganisms (GCM) 10K type strain sequencing project: providing services to taxonomists for standard genome sequencing and annotation.</title>
        <authorList>
            <consortium name="The Broad Institute Genomics Platform"/>
            <consortium name="The Broad Institute Genome Sequencing Center for Infectious Disease"/>
            <person name="Wu L."/>
            <person name="Ma J."/>
        </authorList>
    </citation>
    <scope>NUCLEOTIDE SEQUENCE [LARGE SCALE GENOMIC DNA]</scope>
    <source>
        <strain evidence="3">JCM 11136</strain>
    </source>
</reference>